<organism evidence="9 10">
    <name type="scientific">Fuscovulum ytuae</name>
    <dbReference type="NCBI Taxonomy" id="3042299"/>
    <lineage>
        <taxon>Bacteria</taxon>
        <taxon>Pseudomonadati</taxon>
        <taxon>Pseudomonadota</taxon>
        <taxon>Alphaproteobacteria</taxon>
        <taxon>Rhodobacterales</taxon>
        <taxon>Paracoccaceae</taxon>
        <taxon>Fuscovulum</taxon>
    </lineage>
</organism>
<gene>
    <name evidence="9" type="ORF">QF092_12060</name>
</gene>
<reference evidence="9 10" key="1">
    <citation type="submission" date="2023-04" db="EMBL/GenBank/DDBJ databases">
        <title>YMD61, complete Genome.</title>
        <authorList>
            <person name="Zhang J."/>
        </authorList>
    </citation>
    <scope>NUCLEOTIDE SEQUENCE [LARGE SCALE GENOMIC DNA]</scope>
    <source>
        <strain evidence="9 10">YMD61</strain>
    </source>
</reference>
<feature type="transmembrane region" description="Helical" evidence="7">
    <location>
        <begin position="318"/>
        <end position="347"/>
    </location>
</feature>
<keyword evidence="7" id="KW-0813">Transport</keyword>
<feature type="transmembrane region" description="Helical" evidence="7">
    <location>
        <begin position="215"/>
        <end position="235"/>
    </location>
</feature>
<evidence type="ECO:0000256" key="6">
    <source>
        <dbReference type="ARBA" id="ARBA00023136"/>
    </source>
</evidence>
<feature type="transmembrane region" description="Helical" evidence="7">
    <location>
        <begin position="138"/>
        <end position="164"/>
    </location>
</feature>
<dbReference type="PANTHER" id="PTHR33362">
    <property type="entry name" value="SIALIC ACID TRAP TRANSPORTER PERMEASE PROTEIN SIAT-RELATED"/>
    <property type="match status" value="1"/>
</dbReference>
<comment type="subcellular location">
    <subcellularLocation>
        <location evidence="1 7">Cell inner membrane</location>
        <topology evidence="1 7">Multi-pass membrane protein</topology>
    </subcellularLocation>
</comment>
<dbReference type="NCBIfam" id="TIGR00786">
    <property type="entry name" value="dctM"/>
    <property type="match status" value="1"/>
</dbReference>
<keyword evidence="6 7" id="KW-0472">Membrane</keyword>
<evidence type="ECO:0000256" key="7">
    <source>
        <dbReference type="RuleBase" id="RU369079"/>
    </source>
</evidence>
<feature type="transmembrane region" description="Helical" evidence="7">
    <location>
        <begin position="96"/>
        <end position="118"/>
    </location>
</feature>
<evidence type="ECO:0000256" key="1">
    <source>
        <dbReference type="ARBA" id="ARBA00004429"/>
    </source>
</evidence>
<keyword evidence="3 7" id="KW-0997">Cell inner membrane</keyword>
<keyword evidence="4 7" id="KW-0812">Transmembrane</keyword>
<evidence type="ECO:0000256" key="2">
    <source>
        <dbReference type="ARBA" id="ARBA00022475"/>
    </source>
</evidence>
<sequence>MSMAFLICLATLFFVAAIGAPIGYSMMVAAIVWLAWTGSDLSLAGEQLIQSIYDGYILLAVPLFIVAANIMNAGSISDRLLDFCNAVVGRFRGGLGHVNIAVSVIFAGMSGSAVADAAGPGKMIIGMMTKDGRYAPSYAAGITAAAATIGPIIPPSIPMVMYALVSDTSIGFLFLAGVVPGLLMALSLAAMNSVLAGRAERIRETPVPMREMPRLTFRAFPVLMLPVILLGGIYGGAITPTEAAACAALYALLLSMVVYRQLSPAGLWGVFTESARQAATVGIVIGSALIFNYIVASERIPEALAAWLEAREISKIEFLIGLNILLLVLGMLLDGGTIILVVIPLFLPTVKSLGIDPVHFGVFAVVNTMLGLITPPYGILIFVINAVTGIPIKDIVRGIAPFFVALLAALVILVASPDLVLYFPRLFGYQG</sequence>
<evidence type="ECO:0000256" key="3">
    <source>
        <dbReference type="ARBA" id="ARBA00022519"/>
    </source>
</evidence>
<proteinExistence type="inferred from homology"/>
<dbReference type="EMBL" id="CP124535">
    <property type="protein sequence ID" value="WGV15021.1"/>
    <property type="molecule type" value="Genomic_DNA"/>
</dbReference>
<evidence type="ECO:0000313" key="10">
    <source>
        <dbReference type="Proteomes" id="UP001230978"/>
    </source>
</evidence>
<keyword evidence="5 7" id="KW-1133">Transmembrane helix</keyword>
<dbReference type="PIRSF" id="PIRSF006066">
    <property type="entry name" value="HI0050"/>
    <property type="match status" value="1"/>
</dbReference>
<dbReference type="InterPro" id="IPR004681">
    <property type="entry name" value="TRAP_DctM"/>
</dbReference>
<dbReference type="InterPro" id="IPR010656">
    <property type="entry name" value="DctM"/>
</dbReference>
<evidence type="ECO:0000259" key="8">
    <source>
        <dbReference type="Pfam" id="PF06808"/>
    </source>
</evidence>
<feature type="transmembrane region" description="Helical" evidence="7">
    <location>
        <begin position="170"/>
        <end position="195"/>
    </location>
</feature>
<dbReference type="RefSeq" id="WP_281464152.1">
    <property type="nucleotide sequence ID" value="NZ_CP124535.1"/>
</dbReference>
<keyword evidence="2" id="KW-1003">Cell membrane</keyword>
<keyword evidence="10" id="KW-1185">Reference proteome</keyword>
<comment type="subunit">
    <text evidence="7">The complex comprises the extracytoplasmic solute receptor protein and the two transmembrane proteins.</text>
</comment>
<feature type="transmembrane region" description="Helical" evidence="7">
    <location>
        <begin position="241"/>
        <end position="259"/>
    </location>
</feature>
<feature type="transmembrane region" description="Helical" evidence="7">
    <location>
        <begin position="359"/>
        <end position="387"/>
    </location>
</feature>
<evidence type="ECO:0000256" key="4">
    <source>
        <dbReference type="ARBA" id="ARBA00022692"/>
    </source>
</evidence>
<comment type="caution">
    <text evidence="7">Lacks conserved residue(s) required for the propagation of feature annotation.</text>
</comment>
<dbReference type="Proteomes" id="UP001230978">
    <property type="component" value="Chromosome"/>
</dbReference>
<accession>A0ABY8Q4J7</accession>
<protein>
    <recommendedName>
        <fullName evidence="7">TRAP transporter large permease protein</fullName>
    </recommendedName>
</protein>
<evidence type="ECO:0000256" key="5">
    <source>
        <dbReference type="ARBA" id="ARBA00022989"/>
    </source>
</evidence>
<feature type="domain" description="TRAP C4-dicarboxylate transport system permease DctM subunit" evidence="8">
    <location>
        <begin position="10"/>
        <end position="418"/>
    </location>
</feature>
<comment type="function">
    <text evidence="7">Part of the tripartite ATP-independent periplasmic (TRAP) transport system.</text>
</comment>
<feature type="transmembrane region" description="Helical" evidence="7">
    <location>
        <begin position="56"/>
        <end position="76"/>
    </location>
</feature>
<name>A0ABY8Q4J7_9RHOB</name>
<comment type="similarity">
    <text evidence="7">Belongs to the TRAP transporter large permease family.</text>
</comment>
<evidence type="ECO:0000313" key="9">
    <source>
        <dbReference type="EMBL" id="WGV15021.1"/>
    </source>
</evidence>
<feature type="transmembrane region" description="Helical" evidence="7">
    <location>
        <begin position="399"/>
        <end position="423"/>
    </location>
</feature>
<dbReference type="Pfam" id="PF06808">
    <property type="entry name" value="DctM"/>
    <property type="match status" value="1"/>
</dbReference>